<organism evidence="1 2">
    <name type="scientific">Methanosarcina siciliae HI350</name>
    <dbReference type="NCBI Taxonomy" id="1434119"/>
    <lineage>
        <taxon>Archaea</taxon>
        <taxon>Methanobacteriati</taxon>
        <taxon>Methanobacteriota</taxon>
        <taxon>Stenosarchaea group</taxon>
        <taxon>Methanomicrobia</taxon>
        <taxon>Methanosarcinales</taxon>
        <taxon>Methanosarcinaceae</taxon>
        <taxon>Methanosarcina</taxon>
    </lineage>
</organism>
<dbReference type="EMBL" id="CP009507">
    <property type="protein sequence ID" value="AKB32378.1"/>
    <property type="molecule type" value="Genomic_DNA"/>
</dbReference>
<evidence type="ECO:0000313" key="1">
    <source>
        <dbReference type="EMBL" id="AKB32378.1"/>
    </source>
</evidence>
<dbReference type="GeneID" id="41605725"/>
<evidence type="ECO:0000313" key="2">
    <source>
        <dbReference type="Proteomes" id="UP000033092"/>
    </source>
</evidence>
<sequence>MGYLPLFKPHIREDIASEIAGGMHDKAPCGWSLLSWKFPKGDKETTEQSMLGIRDVILKYSIPYLKKYSTFSSVLQMLEEDNPDVVPPLYRALCKGKAHYKGYFALGAGDYSKAENYFKE</sequence>
<dbReference type="KEGG" id="msz:MSSIH_1688"/>
<dbReference type="Proteomes" id="UP000033092">
    <property type="component" value="Chromosome"/>
</dbReference>
<reference evidence="1 2" key="1">
    <citation type="submission" date="2014-07" db="EMBL/GenBank/DDBJ databases">
        <title>Methanogenic archaea and the global carbon cycle.</title>
        <authorList>
            <person name="Henriksen J.R."/>
            <person name="Luke J."/>
            <person name="Reinhart S."/>
            <person name="Benedict M.N."/>
            <person name="Youngblut N.D."/>
            <person name="Metcalf M.E."/>
            <person name="Whitaker R.J."/>
            <person name="Metcalf W.W."/>
        </authorList>
    </citation>
    <scope>NUCLEOTIDE SEQUENCE [LARGE SCALE GENOMIC DNA]</scope>
    <source>
        <strain evidence="1 2">HI350</strain>
    </source>
</reference>
<dbReference type="GeneID" id="24860595"/>
<accession>A0A0E3PEU4</accession>
<protein>
    <submittedName>
        <fullName evidence="1">Uncharacterized protein</fullName>
    </submittedName>
</protein>
<name>A0A0E3PEU4_9EURY</name>
<dbReference type="RefSeq" id="WP_048171865.1">
    <property type="nucleotide sequence ID" value="NZ_CP009507.1"/>
</dbReference>
<dbReference type="PATRIC" id="fig|1434119.4.peg.2152"/>
<dbReference type="HOGENOM" id="CLU_2044455_0_0_2"/>
<dbReference type="AlphaFoldDB" id="A0A0E3PEU4"/>
<gene>
    <name evidence="1" type="ORF">MSSIH_1688</name>
</gene>
<proteinExistence type="predicted"/>